<gene>
    <name evidence="2" type="ORF">CEXT_781991</name>
</gene>
<feature type="transmembrane region" description="Helical" evidence="1">
    <location>
        <begin position="41"/>
        <end position="60"/>
    </location>
</feature>
<dbReference type="Proteomes" id="UP001054945">
    <property type="component" value="Unassembled WGS sequence"/>
</dbReference>
<keyword evidence="1" id="KW-0472">Membrane</keyword>
<accession>A0AAV4VEN0</accession>
<evidence type="ECO:0000313" key="3">
    <source>
        <dbReference type="Proteomes" id="UP001054945"/>
    </source>
</evidence>
<keyword evidence="1" id="KW-0812">Transmembrane</keyword>
<keyword evidence="1" id="KW-1133">Transmembrane helix</keyword>
<evidence type="ECO:0000256" key="1">
    <source>
        <dbReference type="SAM" id="Phobius"/>
    </source>
</evidence>
<protein>
    <submittedName>
        <fullName evidence="2">Uncharacterized protein</fullName>
    </submittedName>
</protein>
<proteinExistence type="predicted"/>
<comment type="caution">
    <text evidence="2">The sequence shown here is derived from an EMBL/GenBank/DDBJ whole genome shotgun (WGS) entry which is preliminary data.</text>
</comment>
<sequence length="115" mass="13091">MVLFFAVGLGFWIRQNSSLVTVVGSSRGIGKFKMYSRYDLVLGWFIFSNLSDLVWIFGFVRIPRWFVGSSDMVLFFAEGLGFSIRQNSLVPLVGSSRGIVKLSDLFEIWFCSWLA</sequence>
<dbReference type="EMBL" id="BPLR01014375">
    <property type="protein sequence ID" value="GIY68420.1"/>
    <property type="molecule type" value="Genomic_DNA"/>
</dbReference>
<name>A0AAV4VEN0_CAEEX</name>
<reference evidence="2 3" key="1">
    <citation type="submission" date="2021-06" db="EMBL/GenBank/DDBJ databases">
        <title>Caerostris extrusa draft genome.</title>
        <authorList>
            <person name="Kono N."/>
            <person name="Arakawa K."/>
        </authorList>
    </citation>
    <scope>NUCLEOTIDE SEQUENCE [LARGE SCALE GENOMIC DNA]</scope>
</reference>
<evidence type="ECO:0000313" key="2">
    <source>
        <dbReference type="EMBL" id="GIY68420.1"/>
    </source>
</evidence>
<keyword evidence="3" id="KW-1185">Reference proteome</keyword>
<dbReference type="AlphaFoldDB" id="A0AAV4VEN0"/>
<organism evidence="2 3">
    <name type="scientific">Caerostris extrusa</name>
    <name type="common">Bark spider</name>
    <name type="synonym">Caerostris bankana</name>
    <dbReference type="NCBI Taxonomy" id="172846"/>
    <lineage>
        <taxon>Eukaryota</taxon>
        <taxon>Metazoa</taxon>
        <taxon>Ecdysozoa</taxon>
        <taxon>Arthropoda</taxon>
        <taxon>Chelicerata</taxon>
        <taxon>Arachnida</taxon>
        <taxon>Araneae</taxon>
        <taxon>Araneomorphae</taxon>
        <taxon>Entelegynae</taxon>
        <taxon>Araneoidea</taxon>
        <taxon>Araneidae</taxon>
        <taxon>Caerostris</taxon>
    </lineage>
</organism>